<dbReference type="PANTHER" id="PTHR33751">
    <property type="entry name" value="CBB3-TYPE CYTOCHROME C OXIDASE SUBUNIT FIXP"/>
    <property type="match status" value="1"/>
</dbReference>
<feature type="signal peptide" evidence="7">
    <location>
        <begin position="1"/>
        <end position="23"/>
    </location>
</feature>
<keyword evidence="7" id="KW-0732">Signal</keyword>
<dbReference type="RefSeq" id="WP_173284387.1">
    <property type="nucleotide sequence ID" value="NZ_CP054020.1"/>
</dbReference>
<organism evidence="9 10">
    <name type="scientific">Thiomicrorhabdus xiamenensis</name>
    <dbReference type="NCBI Taxonomy" id="2739063"/>
    <lineage>
        <taxon>Bacteria</taxon>
        <taxon>Pseudomonadati</taxon>
        <taxon>Pseudomonadota</taxon>
        <taxon>Gammaproteobacteria</taxon>
        <taxon>Thiotrichales</taxon>
        <taxon>Piscirickettsiaceae</taxon>
        <taxon>Thiomicrorhabdus</taxon>
    </lineage>
</organism>
<evidence type="ECO:0000256" key="3">
    <source>
        <dbReference type="ARBA" id="ARBA00022723"/>
    </source>
</evidence>
<dbReference type="AlphaFoldDB" id="A0A7D4NKZ9"/>
<feature type="domain" description="Cytochrome c" evidence="8">
    <location>
        <begin position="7"/>
        <end position="97"/>
    </location>
</feature>
<keyword evidence="3 6" id="KW-0479">Metal-binding</keyword>
<dbReference type="GO" id="GO:0046872">
    <property type="term" value="F:metal ion binding"/>
    <property type="evidence" value="ECO:0007669"/>
    <property type="project" value="UniProtKB-KW"/>
</dbReference>
<evidence type="ECO:0000256" key="1">
    <source>
        <dbReference type="ARBA" id="ARBA00022448"/>
    </source>
</evidence>
<feature type="chain" id="PRO_5028885576" evidence="7">
    <location>
        <begin position="24"/>
        <end position="99"/>
    </location>
</feature>
<dbReference type="Pfam" id="PF00034">
    <property type="entry name" value="Cytochrom_C"/>
    <property type="match status" value="1"/>
</dbReference>
<dbReference type="GO" id="GO:0009055">
    <property type="term" value="F:electron transfer activity"/>
    <property type="evidence" value="ECO:0007669"/>
    <property type="project" value="InterPro"/>
</dbReference>
<evidence type="ECO:0000256" key="4">
    <source>
        <dbReference type="ARBA" id="ARBA00022982"/>
    </source>
</evidence>
<evidence type="ECO:0000256" key="7">
    <source>
        <dbReference type="SAM" id="SignalP"/>
    </source>
</evidence>
<dbReference type="InterPro" id="IPR050597">
    <property type="entry name" value="Cytochrome_c_Oxidase_Subunit"/>
</dbReference>
<accession>A0A7D4NKZ9</accession>
<evidence type="ECO:0000313" key="10">
    <source>
        <dbReference type="Proteomes" id="UP000504724"/>
    </source>
</evidence>
<evidence type="ECO:0000259" key="8">
    <source>
        <dbReference type="PROSITE" id="PS51007"/>
    </source>
</evidence>
<dbReference type="Proteomes" id="UP000504724">
    <property type="component" value="Chromosome"/>
</dbReference>
<name>A0A7D4NKZ9_9GAMM</name>
<keyword evidence="1" id="KW-0813">Transport</keyword>
<keyword evidence="2 6" id="KW-0349">Heme</keyword>
<protein>
    <submittedName>
        <fullName evidence="9">Cytochrome c</fullName>
    </submittedName>
</protein>
<dbReference type="KEGG" id="txa:HQN79_03920"/>
<gene>
    <name evidence="9" type="ORF">HQN79_03920</name>
</gene>
<keyword evidence="10" id="KW-1185">Reference proteome</keyword>
<dbReference type="InterPro" id="IPR036909">
    <property type="entry name" value="Cyt_c-like_dom_sf"/>
</dbReference>
<evidence type="ECO:0000256" key="2">
    <source>
        <dbReference type="ARBA" id="ARBA00022617"/>
    </source>
</evidence>
<dbReference type="PROSITE" id="PS51007">
    <property type="entry name" value="CYTC"/>
    <property type="match status" value="1"/>
</dbReference>
<dbReference type="EMBL" id="CP054020">
    <property type="protein sequence ID" value="QKI88774.1"/>
    <property type="molecule type" value="Genomic_DNA"/>
</dbReference>
<dbReference type="InterPro" id="IPR009056">
    <property type="entry name" value="Cyt_c-like_dom"/>
</dbReference>
<dbReference type="Gene3D" id="1.10.760.10">
    <property type="entry name" value="Cytochrome c-like domain"/>
    <property type="match status" value="1"/>
</dbReference>
<proteinExistence type="predicted"/>
<evidence type="ECO:0000256" key="6">
    <source>
        <dbReference type="PROSITE-ProRule" id="PRU00433"/>
    </source>
</evidence>
<dbReference type="PANTHER" id="PTHR33751:SF9">
    <property type="entry name" value="CYTOCHROME C4"/>
    <property type="match status" value="1"/>
</dbReference>
<keyword evidence="4" id="KW-0249">Electron transport</keyword>
<sequence>MKKMMIAALSTGLLVSASFGAQAAPAKAATCVGCHGADGNSVVPNFPKLAGQHASYLEKQLKDFRDGFRKDATMQPFAKGLTDAEIKELADFYAAQAPK</sequence>
<dbReference type="SUPFAM" id="SSF46626">
    <property type="entry name" value="Cytochrome c"/>
    <property type="match status" value="1"/>
</dbReference>
<reference evidence="9 10" key="1">
    <citation type="submission" date="2020-05" db="EMBL/GenBank/DDBJ databases">
        <title>Thiomicrorhabdus sediminis sp.nov. and Thiomicrorhabdus xiamenensis sp.nov., novel sulfur-oxidizing bacteria isolated from coastal sediment.</title>
        <authorList>
            <person name="Liu X."/>
        </authorList>
    </citation>
    <scope>NUCLEOTIDE SEQUENCE [LARGE SCALE GENOMIC DNA]</scope>
    <source>
        <strain evidence="9 10">G2</strain>
    </source>
</reference>
<keyword evidence="5 6" id="KW-0408">Iron</keyword>
<evidence type="ECO:0000256" key="5">
    <source>
        <dbReference type="ARBA" id="ARBA00023004"/>
    </source>
</evidence>
<dbReference type="GO" id="GO:0020037">
    <property type="term" value="F:heme binding"/>
    <property type="evidence" value="ECO:0007669"/>
    <property type="project" value="InterPro"/>
</dbReference>
<evidence type="ECO:0000313" key="9">
    <source>
        <dbReference type="EMBL" id="QKI88774.1"/>
    </source>
</evidence>